<dbReference type="PROSITE" id="PS51257">
    <property type="entry name" value="PROKAR_LIPOPROTEIN"/>
    <property type="match status" value="1"/>
</dbReference>
<dbReference type="Gene3D" id="3.40.50.880">
    <property type="match status" value="1"/>
</dbReference>
<dbReference type="RefSeq" id="WP_274150972.1">
    <property type="nucleotide sequence ID" value="NZ_CP117811.1"/>
</dbReference>
<evidence type="ECO:0000313" key="2">
    <source>
        <dbReference type="EMBL" id="WDE96904.1"/>
    </source>
</evidence>
<gene>
    <name evidence="2" type="ORF">PQO03_02885</name>
</gene>
<evidence type="ECO:0000259" key="1">
    <source>
        <dbReference type="Pfam" id="PF06283"/>
    </source>
</evidence>
<protein>
    <submittedName>
        <fullName evidence="2">ThuA domain-containing protein</fullName>
    </submittedName>
</protein>
<dbReference type="Pfam" id="PF06283">
    <property type="entry name" value="ThuA"/>
    <property type="match status" value="1"/>
</dbReference>
<organism evidence="2 3">
    <name type="scientific">Lentisphaera profundi</name>
    <dbReference type="NCBI Taxonomy" id="1658616"/>
    <lineage>
        <taxon>Bacteria</taxon>
        <taxon>Pseudomonadati</taxon>
        <taxon>Lentisphaerota</taxon>
        <taxon>Lentisphaeria</taxon>
        <taxon>Lentisphaerales</taxon>
        <taxon>Lentisphaeraceae</taxon>
        <taxon>Lentisphaera</taxon>
    </lineage>
</organism>
<accession>A0ABY7VT25</accession>
<sequence length="245" mass="27586">MKYIIITLITLLTSCAVDQKKTIKALYITGGCCHDYKSQQKIIPQGLAQRINIETDIIFAIKKEVMKEKLSKIDWAKGYDLVIYNICQSQESDSEFIDSITKLHHDGLGAIALHCSMHSYHWKIKGEKSWTKFLGVTSPNHGPKSKISVKPVAEHPIMKGFPKEWITPNGELYNISAMEKTMTPLAMGTRLEKGDKTPIPCIWVNQYGKGKVFATTLGHHNETMQSTEYLDMLSNAALWVTGQLD</sequence>
<feature type="domain" description="ThuA-like" evidence="1">
    <location>
        <begin position="59"/>
        <end position="240"/>
    </location>
</feature>
<name>A0ABY7VT25_9BACT</name>
<reference evidence="2 3" key="1">
    <citation type="submission" date="2023-02" db="EMBL/GenBank/DDBJ databases">
        <title>Genome sequence of Lentisphaera profundi SAORIC-696.</title>
        <authorList>
            <person name="Kim e."/>
            <person name="Cho J.-C."/>
            <person name="Choi A."/>
            <person name="Kang I."/>
        </authorList>
    </citation>
    <scope>NUCLEOTIDE SEQUENCE [LARGE SCALE GENOMIC DNA]</scope>
    <source>
        <strain evidence="2 3">SAORIC-696</strain>
    </source>
</reference>
<evidence type="ECO:0000313" key="3">
    <source>
        <dbReference type="Proteomes" id="UP001214250"/>
    </source>
</evidence>
<keyword evidence="3" id="KW-1185">Reference proteome</keyword>
<proteinExistence type="predicted"/>
<dbReference type="EMBL" id="CP117811">
    <property type="protein sequence ID" value="WDE96904.1"/>
    <property type="molecule type" value="Genomic_DNA"/>
</dbReference>
<dbReference type="Proteomes" id="UP001214250">
    <property type="component" value="Chromosome 1"/>
</dbReference>
<dbReference type="SUPFAM" id="SSF52317">
    <property type="entry name" value="Class I glutamine amidotransferase-like"/>
    <property type="match status" value="1"/>
</dbReference>
<dbReference type="InterPro" id="IPR029010">
    <property type="entry name" value="ThuA-like"/>
</dbReference>
<dbReference type="InterPro" id="IPR029062">
    <property type="entry name" value="Class_I_gatase-like"/>
</dbReference>
<dbReference type="PANTHER" id="PTHR40469:SF2">
    <property type="entry name" value="GALACTOSE-BINDING DOMAIN-LIKE SUPERFAMILY PROTEIN"/>
    <property type="match status" value="1"/>
</dbReference>
<dbReference type="PANTHER" id="PTHR40469">
    <property type="entry name" value="SECRETED GLYCOSYL HYDROLASE"/>
    <property type="match status" value="1"/>
</dbReference>